<accession>A0A5C1AGY8</accession>
<evidence type="ECO:0000313" key="2">
    <source>
        <dbReference type="Proteomes" id="UP000324974"/>
    </source>
</evidence>
<reference evidence="2" key="1">
    <citation type="submission" date="2019-08" db="EMBL/GenBank/DDBJ databases">
        <title>Limnoglobus roseus gen. nov., sp. nov., a novel freshwater planctomycete with a giant genome from the family Gemmataceae.</title>
        <authorList>
            <person name="Kulichevskaya I.S."/>
            <person name="Naumoff D.G."/>
            <person name="Miroshnikov K."/>
            <person name="Ivanova A."/>
            <person name="Philippov D.A."/>
            <person name="Hakobyan A."/>
            <person name="Rijpstra I.C."/>
            <person name="Sinninghe Damste J.S."/>
            <person name="Liesack W."/>
            <person name="Dedysh S.N."/>
        </authorList>
    </citation>
    <scope>NUCLEOTIDE SEQUENCE [LARGE SCALE GENOMIC DNA]</scope>
    <source>
        <strain evidence="2">PX52</strain>
    </source>
</reference>
<dbReference type="InterPro" id="IPR011989">
    <property type="entry name" value="ARM-like"/>
</dbReference>
<evidence type="ECO:0000313" key="1">
    <source>
        <dbReference type="EMBL" id="QEL18080.1"/>
    </source>
</evidence>
<dbReference type="RefSeq" id="WP_149112617.1">
    <property type="nucleotide sequence ID" value="NZ_CP042425.1"/>
</dbReference>
<dbReference type="EMBL" id="CP042425">
    <property type="protein sequence ID" value="QEL18080.1"/>
    <property type="molecule type" value="Genomic_DNA"/>
</dbReference>
<keyword evidence="2" id="KW-1185">Reference proteome</keyword>
<dbReference type="Gene3D" id="1.25.10.10">
    <property type="entry name" value="Leucine-rich Repeat Variant"/>
    <property type="match status" value="2"/>
</dbReference>
<gene>
    <name evidence="1" type="ORF">PX52LOC_05094</name>
</gene>
<dbReference type="InterPro" id="IPR016024">
    <property type="entry name" value="ARM-type_fold"/>
</dbReference>
<protein>
    <submittedName>
        <fullName evidence="1">HEAT repeat domain-containing protein</fullName>
    </submittedName>
</protein>
<name>A0A5C1AGY8_9BACT</name>
<proteinExistence type="predicted"/>
<organism evidence="1 2">
    <name type="scientific">Limnoglobus roseus</name>
    <dbReference type="NCBI Taxonomy" id="2598579"/>
    <lineage>
        <taxon>Bacteria</taxon>
        <taxon>Pseudomonadati</taxon>
        <taxon>Planctomycetota</taxon>
        <taxon>Planctomycetia</taxon>
        <taxon>Gemmatales</taxon>
        <taxon>Gemmataceae</taxon>
        <taxon>Limnoglobus</taxon>
    </lineage>
</organism>
<dbReference type="SUPFAM" id="SSF48371">
    <property type="entry name" value="ARM repeat"/>
    <property type="match status" value="1"/>
</dbReference>
<dbReference type="AlphaFoldDB" id="A0A5C1AGY8"/>
<dbReference type="Proteomes" id="UP000324974">
    <property type="component" value="Chromosome"/>
</dbReference>
<dbReference type="KEGG" id="lrs:PX52LOC_05094"/>
<sequence>MRKTSALLFLALSVGAGRGQPVPAPAAPAAVKPHEWPKEVGGKDLKGWLAELKDSPDGAMRETAIKAIPLFGPPARKESLLPLMTAVRKETDPGVKVSLLVVLSSIGAETSDEGKKLVDLLKVILNTSPQGSPYKLQTARGLANYAIYANDALSELSNAMEDPSWETRRAVAQTMGLIGRPNEKKTSPSRQALDAISKRIRHEKSVPVRLELVQALVVMGPPVVENPTEYPTVIGPYFRAVNDQLKDEKDKAIQVWLNVLLMLYDGSQLNDATIKKIADFIPAADVGGRIAALRALALLNERSKPFVPIMVDALKSDDTGTVAEAMNALAALEMLARPALPELEKIKATSKDEGLKDLAGQAIDIISGKKAAAPAPVAPPPVKKP</sequence>